<dbReference type="SUPFAM" id="SSF46955">
    <property type="entry name" value="Putative DNA-binding domain"/>
    <property type="match status" value="1"/>
</dbReference>
<dbReference type="InterPro" id="IPR041657">
    <property type="entry name" value="HTH_17"/>
</dbReference>
<evidence type="ECO:0000313" key="2">
    <source>
        <dbReference type="EMBL" id="QBD79884.1"/>
    </source>
</evidence>
<dbReference type="GO" id="GO:0003677">
    <property type="term" value="F:DNA binding"/>
    <property type="evidence" value="ECO:0007669"/>
    <property type="project" value="UniProtKB-KW"/>
</dbReference>
<proteinExistence type="predicted"/>
<dbReference type="OrthoDB" id="515428at2"/>
<name>A0A4P6JWD9_KTERU</name>
<dbReference type="InterPro" id="IPR010093">
    <property type="entry name" value="SinI_DNA-bd"/>
</dbReference>
<dbReference type="InterPro" id="IPR009061">
    <property type="entry name" value="DNA-bd_dom_put_sf"/>
</dbReference>
<reference evidence="2 3" key="1">
    <citation type="submission" date="2019-01" db="EMBL/GenBank/DDBJ databases">
        <title>Ktedonosporobacter rubrisoli SCAWS-G2.</title>
        <authorList>
            <person name="Huang Y."/>
            <person name="Yan B."/>
        </authorList>
    </citation>
    <scope>NUCLEOTIDE SEQUENCE [LARGE SCALE GENOMIC DNA]</scope>
    <source>
        <strain evidence="2 3">SCAWS-G2</strain>
    </source>
</reference>
<dbReference type="EMBL" id="CP035758">
    <property type="protein sequence ID" value="QBD79884.1"/>
    <property type="molecule type" value="Genomic_DNA"/>
</dbReference>
<gene>
    <name evidence="2" type="ORF">EPA93_29455</name>
</gene>
<dbReference type="AlphaFoldDB" id="A0A4P6JWD9"/>
<dbReference type="Proteomes" id="UP000290365">
    <property type="component" value="Chromosome"/>
</dbReference>
<keyword evidence="3" id="KW-1185">Reference proteome</keyword>
<dbReference type="KEGG" id="kbs:EPA93_29455"/>
<organism evidence="2 3">
    <name type="scientific">Ktedonosporobacter rubrisoli</name>
    <dbReference type="NCBI Taxonomy" id="2509675"/>
    <lineage>
        <taxon>Bacteria</taxon>
        <taxon>Bacillati</taxon>
        <taxon>Chloroflexota</taxon>
        <taxon>Ktedonobacteria</taxon>
        <taxon>Ktedonobacterales</taxon>
        <taxon>Ktedonosporobacteraceae</taxon>
        <taxon>Ktedonosporobacter</taxon>
    </lineage>
</organism>
<feature type="domain" description="Helix-turn-helix" evidence="1">
    <location>
        <begin position="8"/>
        <end position="55"/>
    </location>
</feature>
<sequence length="66" mass="7722">MSTKIPISAKEAAKMLGVTPRTVIRLVERNELPGFKVGDVWRFYREDIQHYIDAQMRGRNPDQFED</sequence>
<evidence type="ECO:0000259" key="1">
    <source>
        <dbReference type="Pfam" id="PF12728"/>
    </source>
</evidence>
<dbReference type="RefSeq" id="WP_129890950.1">
    <property type="nucleotide sequence ID" value="NZ_CP035758.1"/>
</dbReference>
<protein>
    <submittedName>
        <fullName evidence="2">DNA-binding protein</fullName>
    </submittedName>
</protein>
<dbReference type="Pfam" id="PF12728">
    <property type="entry name" value="HTH_17"/>
    <property type="match status" value="1"/>
</dbReference>
<dbReference type="NCBIfam" id="TIGR01764">
    <property type="entry name" value="excise"/>
    <property type="match status" value="1"/>
</dbReference>
<keyword evidence="2" id="KW-0238">DNA-binding</keyword>
<accession>A0A4P6JWD9</accession>
<evidence type="ECO:0000313" key="3">
    <source>
        <dbReference type="Proteomes" id="UP000290365"/>
    </source>
</evidence>